<accession>A0A8J2K1W7</accession>
<protein>
    <submittedName>
        <fullName evidence="2">Uncharacterized protein</fullName>
    </submittedName>
</protein>
<feature type="non-terminal residue" evidence="2">
    <location>
        <position position="59"/>
    </location>
</feature>
<evidence type="ECO:0000313" key="3">
    <source>
        <dbReference type="Proteomes" id="UP000708208"/>
    </source>
</evidence>
<dbReference type="Proteomes" id="UP000708208">
    <property type="component" value="Unassembled WGS sequence"/>
</dbReference>
<keyword evidence="1" id="KW-1133">Transmembrane helix</keyword>
<keyword evidence="3" id="KW-1185">Reference proteome</keyword>
<dbReference type="EMBL" id="CAJVCH010209421">
    <property type="protein sequence ID" value="CAG7731280.1"/>
    <property type="molecule type" value="Genomic_DNA"/>
</dbReference>
<name>A0A8J2K1W7_9HEXA</name>
<dbReference type="AlphaFoldDB" id="A0A8J2K1W7"/>
<sequence>MTEGAAEELRPQNCWFPPKRTFFLAFLLPYWFILAVTIYYIVRGAMAIRWAAAFAPSRK</sequence>
<keyword evidence="1" id="KW-0812">Transmembrane</keyword>
<evidence type="ECO:0000256" key="1">
    <source>
        <dbReference type="SAM" id="Phobius"/>
    </source>
</evidence>
<proteinExistence type="predicted"/>
<organism evidence="2 3">
    <name type="scientific">Allacma fusca</name>
    <dbReference type="NCBI Taxonomy" id="39272"/>
    <lineage>
        <taxon>Eukaryota</taxon>
        <taxon>Metazoa</taxon>
        <taxon>Ecdysozoa</taxon>
        <taxon>Arthropoda</taxon>
        <taxon>Hexapoda</taxon>
        <taxon>Collembola</taxon>
        <taxon>Symphypleona</taxon>
        <taxon>Sminthuridae</taxon>
        <taxon>Allacma</taxon>
    </lineage>
</organism>
<keyword evidence="1" id="KW-0472">Membrane</keyword>
<dbReference type="OrthoDB" id="6134459at2759"/>
<evidence type="ECO:0000313" key="2">
    <source>
        <dbReference type="EMBL" id="CAG7731280.1"/>
    </source>
</evidence>
<comment type="caution">
    <text evidence="2">The sequence shown here is derived from an EMBL/GenBank/DDBJ whole genome shotgun (WGS) entry which is preliminary data.</text>
</comment>
<feature type="transmembrane region" description="Helical" evidence="1">
    <location>
        <begin position="22"/>
        <end position="42"/>
    </location>
</feature>
<gene>
    <name evidence="2" type="ORF">AFUS01_LOCUS19883</name>
</gene>
<reference evidence="2" key="1">
    <citation type="submission" date="2021-06" db="EMBL/GenBank/DDBJ databases">
        <authorList>
            <person name="Hodson N. C."/>
            <person name="Mongue J. A."/>
            <person name="Jaron S. K."/>
        </authorList>
    </citation>
    <scope>NUCLEOTIDE SEQUENCE</scope>
</reference>